<dbReference type="EMBL" id="JAGPXC010000005">
    <property type="protein sequence ID" value="KAH6652600.1"/>
    <property type="molecule type" value="Genomic_DNA"/>
</dbReference>
<comment type="caution">
    <text evidence="2">The sequence shown here is derived from an EMBL/GenBank/DDBJ whole genome shotgun (WGS) entry which is preliminary data.</text>
</comment>
<evidence type="ECO:0000256" key="1">
    <source>
        <dbReference type="SAM" id="MobiDB-lite"/>
    </source>
</evidence>
<organism evidence="2 3">
    <name type="scientific">Truncatella angustata</name>
    <dbReference type="NCBI Taxonomy" id="152316"/>
    <lineage>
        <taxon>Eukaryota</taxon>
        <taxon>Fungi</taxon>
        <taxon>Dikarya</taxon>
        <taxon>Ascomycota</taxon>
        <taxon>Pezizomycotina</taxon>
        <taxon>Sordariomycetes</taxon>
        <taxon>Xylariomycetidae</taxon>
        <taxon>Amphisphaeriales</taxon>
        <taxon>Sporocadaceae</taxon>
        <taxon>Truncatella</taxon>
    </lineage>
</organism>
<evidence type="ECO:0000313" key="2">
    <source>
        <dbReference type="EMBL" id="KAH6652600.1"/>
    </source>
</evidence>
<reference evidence="2" key="1">
    <citation type="journal article" date="2021" name="Nat. Commun.">
        <title>Genetic determinants of endophytism in the Arabidopsis root mycobiome.</title>
        <authorList>
            <person name="Mesny F."/>
            <person name="Miyauchi S."/>
            <person name="Thiergart T."/>
            <person name="Pickel B."/>
            <person name="Atanasova L."/>
            <person name="Karlsson M."/>
            <person name="Huettel B."/>
            <person name="Barry K.W."/>
            <person name="Haridas S."/>
            <person name="Chen C."/>
            <person name="Bauer D."/>
            <person name="Andreopoulos W."/>
            <person name="Pangilinan J."/>
            <person name="LaButti K."/>
            <person name="Riley R."/>
            <person name="Lipzen A."/>
            <person name="Clum A."/>
            <person name="Drula E."/>
            <person name="Henrissat B."/>
            <person name="Kohler A."/>
            <person name="Grigoriev I.V."/>
            <person name="Martin F.M."/>
            <person name="Hacquard S."/>
        </authorList>
    </citation>
    <scope>NUCLEOTIDE SEQUENCE</scope>
    <source>
        <strain evidence="2">MPI-SDFR-AT-0073</strain>
    </source>
</reference>
<dbReference type="OrthoDB" id="4757768at2759"/>
<feature type="non-terminal residue" evidence="2">
    <location>
        <position position="1"/>
    </location>
</feature>
<protein>
    <submittedName>
        <fullName evidence="2">Uncharacterized protein</fullName>
    </submittedName>
</protein>
<dbReference type="AlphaFoldDB" id="A0A9P8UI14"/>
<dbReference type="GeneID" id="70134809"/>
<gene>
    <name evidence="2" type="ORF">BKA67DRAFT_646667</name>
</gene>
<dbReference type="Proteomes" id="UP000758603">
    <property type="component" value="Unassembled WGS sequence"/>
</dbReference>
<accession>A0A9P8UI14</accession>
<feature type="region of interest" description="Disordered" evidence="1">
    <location>
        <begin position="188"/>
        <end position="241"/>
    </location>
</feature>
<keyword evidence="3" id="KW-1185">Reference proteome</keyword>
<evidence type="ECO:0000313" key="3">
    <source>
        <dbReference type="Proteomes" id="UP000758603"/>
    </source>
</evidence>
<feature type="compositionally biased region" description="Polar residues" evidence="1">
    <location>
        <begin position="218"/>
        <end position="230"/>
    </location>
</feature>
<name>A0A9P8UI14_9PEZI</name>
<dbReference type="RefSeq" id="XP_045956877.1">
    <property type="nucleotide sequence ID" value="XM_046105918.1"/>
</dbReference>
<feature type="compositionally biased region" description="Polar residues" evidence="1">
    <location>
        <begin position="190"/>
        <end position="201"/>
    </location>
</feature>
<proteinExistence type="predicted"/>
<feature type="compositionally biased region" description="Basic and acidic residues" evidence="1">
    <location>
        <begin position="232"/>
        <end position="241"/>
    </location>
</feature>
<sequence length="241" mass="26782">MTGEHNRSGHSHRMKYRGGYNIKDLRNDLEGGLGWAHSTESVAHYLETVIPTVLEAKIKGCFRHTSSQDKTDPKKVVTSSFYKSRGGKLATCHAHGDGTWSIAFTRLGKEELAKHASETINSKQLDVHVRAEVKDDGLYHYGEMKNKPLACRGHISLNSDEAHRMHHLDDQAQVEVIDTSTTIMTTVQTSKKSSNVGSQDATGGARGAPTHWTHEQQIRNQLNTEQTQLATDLDRDGLTKK</sequence>